<feature type="region of interest" description="Disordered" evidence="1">
    <location>
        <begin position="1"/>
        <end position="27"/>
    </location>
</feature>
<evidence type="ECO:0000256" key="2">
    <source>
        <dbReference type="SAM" id="Phobius"/>
    </source>
</evidence>
<gene>
    <name evidence="3" type="ORF">SETIT_7G199500v2</name>
</gene>
<evidence type="ECO:0000313" key="3">
    <source>
        <dbReference type="EMBL" id="RCV34950.1"/>
    </source>
</evidence>
<evidence type="ECO:0000256" key="1">
    <source>
        <dbReference type="SAM" id="MobiDB-lite"/>
    </source>
</evidence>
<dbReference type="EMBL" id="CM003534">
    <property type="protein sequence ID" value="RCV34950.1"/>
    <property type="molecule type" value="Genomic_DNA"/>
</dbReference>
<feature type="transmembrane region" description="Helical" evidence="2">
    <location>
        <begin position="94"/>
        <end position="120"/>
    </location>
</feature>
<protein>
    <submittedName>
        <fullName evidence="3">Uncharacterized protein</fullName>
    </submittedName>
</protein>
<keyword evidence="2" id="KW-0812">Transmembrane</keyword>
<keyword evidence="2" id="KW-1133">Transmembrane helix</keyword>
<accession>A0A368RZF7</accession>
<name>A0A368RZF7_SETIT</name>
<reference evidence="3" key="1">
    <citation type="journal article" date="2012" name="Nat. Biotechnol.">
        <title>Reference genome sequence of the model plant Setaria.</title>
        <authorList>
            <person name="Bennetzen J.L."/>
            <person name="Schmutz J."/>
            <person name="Wang H."/>
            <person name="Percifield R."/>
            <person name="Hawkins J."/>
            <person name="Pontaroli A.C."/>
            <person name="Estep M."/>
            <person name="Feng L."/>
            <person name="Vaughn J.N."/>
            <person name="Grimwood J."/>
            <person name="Jenkins J."/>
            <person name="Barry K."/>
            <person name="Lindquist E."/>
            <person name="Hellsten U."/>
            <person name="Deshpande S."/>
            <person name="Wang X."/>
            <person name="Wu X."/>
            <person name="Mitros T."/>
            <person name="Triplett J."/>
            <person name="Yang X."/>
            <person name="Ye C.Y."/>
            <person name="Mauro-Herrera M."/>
            <person name="Wang L."/>
            <person name="Li P."/>
            <person name="Sharma M."/>
            <person name="Sharma R."/>
            <person name="Ronald P.C."/>
            <person name="Panaud O."/>
            <person name="Kellogg E.A."/>
            <person name="Brutnell T.P."/>
            <person name="Doust A.N."/>
            <person name="Tuskan G.A."/>
            <person name="Rokhsar D."/>
            <person name="Devos K.M."/>
        </authorList>
    </citation>
    <scope>NUCLEOTIDE SEQUENCE [LARGE SCALE GENOMIC DNA]</scope>
    <source>
        <strain evidence="3">Yugu1</strain>
    </source>
</reference>
<keyword evidence="2" id="KW-0472">Membrane</keyword>
<sequence>MPLAKRAGSTACSSSAPPPCVPQGLVHLHPDRRSSALQLRRRRRRACLDSMRSTSPQAEPLRTSKPQNCCCKIRPCVPAVCTQKIRILVYFKKFLNQIGSLISLVQIIEILAISMFIVLLG</sequence>
<reference evidence="3" key="2">
    <citation type="submission" date="2015-07" db="EMBL/GenBank/DDBJ databases">
        <authorList>
            <person name="Noorani M."/>
        </authorList>
    </citation>
    <scope>NUCLEOTIDE SEQUENCE</scope>
    <source>
        <strain evidence="3">Yugu1</strain>
    </source>
</reference>
<organism evidence="3">
    <name type="scientific">Setaria italica</name>
    <name type="common">Foxtail millet</name>
    <name type="synonym">Panicum italicum</name>
    <dbReference type="NCBI Taxonomy" id="4555"/>
    <lineage>
        <taxon>Eukaryota</taxon>
        <taxon>Viridiplantae</taxon>
        <taxon>Streptophyta</taxon>
        <taxon>Embryophyta</taxon>
        <taxon>Tracheophyta</taxon>
        <taxon>Spermatophyta</taxon>
        <taxon>Magnoliopsida</taxon>
        <taxon>Liliopsida</taxon>
        <taxon>Poales</taxon>
        <taxon>Poaceae</taxon>
        <taxon>PACMAD clade</taxon>
        <taxon>Panicoideae</taxon>
        <taxon>Panicodae</taxon>
        <taxon>Paniceae</taxon>
        <taxon>Cenchrinae</taxon>
        <taxon>Setaria</taxon>
    </lineage>
</organism>
<dbReference type="AlphaFoldDB" id="A0A368RZF7"/>
<proteinExistence type="predicted"/>